<evidence type="ECO:0000313" key="2">
    <source>
        <dbReference type="EMBL" id="AFP64518.1"/>
    </source>
</evidence>
<dbReference type="VEuPathDB" id="VectorBase:MDOMA2_008948"/>
<organism evidence="2">
    <name type="scientific">Musca domestica</name>
    <name type="common">House fly</name>
    <dbReference type="NCBI Taxonomy" id="7370"/>
    <lineage>
        <taxon>Eukaryota</taxon>
        <taxon>Metazoa</taxon>
        <taxon>Ecdysozoa</taxon>
        <taxon>Arthropoda</taxon>
        <taxon>Hexapoda</taxon>
        <taxon>Insecta</taxon>
        <taxon>Pterygota</taxon>
        <taxon>Neoptera</taxon>
        <taxon>Endopterygota</taxon>
        <taxon>Diptera</taxon>
        <taxon>Brachycera</taxon>
        <taxon>Muscomorpha</taxon>
        <taxon>Muscoidea</taxon>
        <taxon>Muscidae</taxon>
        <taxon>Musca</taxon>
    </lineage>
</organism>
<feature type="compositionally biased region" description="Pro residues" evidence="1">
    <location>
        <begin position="54"/>
        <end position="70"/>
    </location>
</feature>
<name>T1PME2_MUSDO</name>
<proteinExistence type="evidence at transcript level"/>
<sequence length="192" mass="20514">MATTMKPVVTEEKTLAATMKPGGSGVSSSTVMVSNAASASTSAPAVPSSSSWPAPLPSSSPEAPVNPAPQPQDYDYMEYEDPKSFDPSRSKLSTGALLKLEEPVCFMYRYYANNTIFTNRGCTTLLNANKFLTCQSLSNGYPMVGCRICETDGCNKYDLDEVNDDHLNGAGKVKAVTAILVAVASLIFQNIY</sequence>
<accession>T1PME2</accession>
<reference evidence="2" key="1">
    <citation type="submission" date="2012-08" db="EMBL/GenBank/DDBJ databases">
        <title>Transcriptome of adult Musca domestica launches a platform for comparative house fly gene expression and characterization of differential gene expression among resistant and susceptible house flies.</title>
        <authorList>
            <person name="Liu N."/>
            <person name="Zhang L."/>
            <person name="Li M."/>
            <person name="Reid W."/>
        </authorList>
    </citation>
    <scope>NUCLEOTIDE SEQUENCE</scope>
    <source>
        <strain evidence="2">ALHF</strain>
        <tissue evidence="2">Whole body</tissue>
    </source>
</reference>
<protein>
    <submittedName>
        <fullName evidence="2">Activin types 1 and 2 receptor protein</fullName>
    </submittedName>
</protein>
<dbReference type="EMBL" id="KA649889">
    <property type="protein sequence ID" value="AFP64518.1"/>
    <property type="molecule type" value="mRNA"/>
</dbReference>
<feature type="compositionally biased region" description="Low complexity" evidence="1">
    <location>
        <begin position="26"/>
        <end position="53"/>
    </location>
</feature>
<feature type="region of interest" description="Disordered" evidence="1">
    <location>
        <begin position="1"/>
        <end position="88"/>
    </location>
</feature>
<keyword evidence="2" id="KW-0675">Receptor</keyword>
<dbReference type="VEuPathDB" id="VectorBase:MDOA012548"/>
<evidence type="ECO:0000256" key="1">
    <source>
        <dbReference type="SAM" id="MobiDB-lite"/>
    </source>
</evidence>
<dbReference type="AlphaFoldDB" id="T1PME2"/>